<dbReference type="GO" id="GO:0032153">
    <property type="term" value="C:cell division site"/>
    <property type="evidence" value="ECO:0007669"/>
    <property type="project" value="TreeGrafter"/>
</dbReference>
<dbReference type="KEGG" id="aacx:DEACI_0609"/>
<evidence type="ECO:0000313" key="11">
    <source>
        <dbReference type="EMBL" id="CEJ07945.1"/>
    </source>
</evidence>
<reference evidence="11" key="1">
    <citation type="submission" date="2014-11" db="EMBL/GenBank/DDBJ databases">
        <authorList>
            <person name="Hornung B.V."/>
        </authorList>
    </citation>
    <scope>NUCLEOTIDE SEQUENCE</scope>
    <source>
        <strain evidence="11">INE</strain>
    </source>
</reference>
<dbReference type="InterPro" id="IPR036192">
    <property type="entry name" value="Cell_div_ZapA-like_sf"/>
</dbReference>
<dbReference type="EMBL" id="CDGJ01000071">
    <property type="protein sequence ID" value="CEJ07945.1"/>
    <property type="molecule type" value="Genomic_DNA"/>
</dbReference>
<dbReference type="InterPro" id="IPR053712">
    <property type="entry name" value="Bac_CellDiv_Activator"/>
</dbReference>
<accession>A0A8S0VVQ7</accession>
<comment type="function">
    <text evidence="7">Activator of cell division through the inhibition of FtsZ GTPase activity, therefore promoting FtsZ assembly into bundles of protofilaments necessary for the formation of the division Z ring. It is recruited early at mid-cell but it is not essential for cell division.</text>
</comment>
<dbReference type="GO" id="GO:0030428">
    <property type="term" value="C:cell septum"/>
    <property type="evidence" value="ECO:0007669"/>
    <property type="project" value="TreeGrafter"/>
</dbReference>
<sequence length="84" mass="9686">MTDIRKIEVEIFGEKHVIRGEGTEEHILELARAVDDKMHQIARRSPRLSLHQVAILTALNFADDLVKLQEEQEALLQLLDEKTE</sequence>
<dbReference type="InterPro" id="IPR007838">
    <property type="entry name" value="Cell_div_ZapA-like"/>
</dbReference>
<evidence type="ECO:0000256" key="1">
    <source>
        <dbReference type="ARBA" id="ARBA00004496"/>
    </source>
</evidence>
<keyword evidence="3" id="KW-0963">Cytoplasm</keyword>
<keyword evidence="6" id="KW-0131">Cell cycle</keyword>
<evidence type="ECO:0000256" key="9">
    <source>
        <dbReference type="ARBA" id="ARBA00033158"/>
    </source>
</evidence>
<reference evidence="10" key="2">
    <citation type="submission" date="2020-01" db="EMBL/GenBank/DDBJ databases">
        <authorList>
            <person name="Hornung B."/>
        </authorList>
    </citation>
    <scope>NUCLEOTIDE SEQUENCE</scope>
    <source>
        <strain evidence="10">PacBioINE</strain>
    </source>
</reference>
<keyword evidence="5" id="KW-0717">Septation</keyword>
<dbReference type="EMBL" id="LR746496">
    <property type="protein sequence ID" value="CAA7599963.1"/>
    <property type="molecule type" value="Genomic_DNA"/>
</dbReference>
<evidence type="ECO:0000313" key="10">
    <source>
        <dbReference type="EMBL" id="CAA7599963.1"/>
    </source>
</evidence>
<comment type="subunit">
    <text evidence="8">Homodimer. Interacts with FtsZ.</text>
</comment>
<evidence type="ECO:0000256" key="3">
    <source>
        <dbReference type="ARBA" id="ARBA00022490"/>
    </source>
</evidence>
<dbReference type="PANTHER" id="PTHR34981:SF1">
    <property type="entry name" value="CELL DIVISION PROTEIN ZAPA"/>
    <property type="match status" value="1"/>
</dbReference>
<comment type="subcellular location">
    <subcellularLocation>
        <location evidence="1">Cytoplasm</location>
    </subcellularLocation>
</comment>
<evidence type="ECO:0000256" key="8">
    <source>
        <dbReference type="ARBA" id="ARBA00026068"/>
    </source>
</evidence>
<evidence type="ECO:0000256" key="5">
    <source>
        <dbReference type="ARBA" id="ARBA00023210"/>
    </source>
</evidence>
<name>A0A8S0VVQ7_9FIRM</name>
<proteinExistence type="predicted"/>
<dbReference type="Pfam" id="PF05164">
    <property type="entry name" value="ZapA"/>
    <property type="match status" value="1"/>
</dbReference>
<dbReference type="SUPFAM" id="SSF102829">
    <property type="entry name" value="Cell division protein ZapA-like"/>
    <property type="match status" value="1"/>
</dbReference>
<dbReference type="Proteomes" id="UP001071230">
    <property type="component" value="Unassembled WGS sequence"/>
</dbReference>
<dbReference type="PANTHER" id="PTHR34981">
    <property type="entry name" value="CELL DIVISION PROTEIN ZAPA"/>
    <property type="match status" value="1"/>
</dbReference>
<evidence type="ECO:0000256" key="2">
    <source>
        <dbReference type="ARBA" id="ARBA00015195"/>
    </source>
</evidence>
<dbReference type="GO" id="GO:0000917">
    <property type="term" value="P:division septum assembly"/>
    <property type="evidence" value="ECO:0007669"/>
    <property type="project" value="UniProtKB-KW"/>
</dbReference>
<dbReference type="RefSeq" id="WP_240983708.1">
    <property type="nucleotide sequence ID" value="NZ_CDGJ01000071.1"/>
</dbReference>
<evidence type="ECO:0000256" key="6">
    <source>
        <dbReference type="ARBA" id="ARBA00023306"/>
    </source>
</evidence>
<dbReference type="GO" id="GO:0043093">
    <property type="term" value="P:FtsZ-dependent cytokinesis"/>
    <property type="evidence" value="ECO:0007669"/>
    <property type="project" value="TreeGrafter"/>
</dbReference>
<dbReference type="GO" id="GO:0000921">
    <property type="term" value="P:septin ring assembly"/>
    <property type="evidence" value="ECO:0007669"/>
    <property type="project" value="TreeGrafter"/>
</dbReference>
<dbReference type="GO" id="GO:0005829">
    <property type="term" value="C:cytosol"/>
    <property type="evidence" value="ECO:0007669"/>
    <property type="project" value="TreeGrafter"/>
</dbReference>
<protein>
    <recommendedName>
        <fullName evidence="2">Cell division protein ZapA</fullName>
    </recommendedName>
    <alternativeName>
        <fullName evidence="9">Z ring-associated protein ZapA</fullName>
    </alternativeName>
</protein>
<evidence type="ECO:0000256" key="4">
    <source>
        <dbReference type="ARBA" id="ARBA00022618"/>
    </source>
</evidence>
<dbReference type="Gene3D" id="6.10.250.790">
    <property type="match status" value="1"/>
</dbReference>
<organism evidence="10">
    <name type="scientific">Acididesulfobacillus acetoxydans</name>
    <dbReference type="NCBI Taxonomy" id="1561005"/>
    <lineage>
        <taxon>Bacteria</taxon>
        <taxon>Bacillati</taxon>
        <taxon>Bacillota</taxon>
        <taxon>Clostridia</taxon>
        <taxon>Eubacteriales</taxon>
        <taxon>Peptococcaceae</taxon>
        <taxon>Acididesulfobacillus</taxon>
    </lineage>
</organism>
<evidence type="ECO:0000313" key="12">
    <source>
        <dbReference type="Proteomes" id="UP001071230"/>
    </source>
</evidence>
<keyword evidence="12" id="KW-1185">Reference proteome</keyword>
<evidence type="ECO:0000256" key="7">
    <source>
        <dbReference type="ARBA" id="ARBA00024910"/>
    </source>
</evidence>
<gene>
    <name evidence="10" type="ORF">DEACI_0609</name>
    <name evidence="11" type="ORF">DEACI_2417</name>
</gene>
<keyword evidence="4 10" id="KW-0132">Cell division</keyword>
<dbReference type="Proteomes" id="UP000836597">
    <property type="component" value="Chromosome"/>
</dbReference>
<dbReference type="AlphaFoldDB" id="A0A8S0VVQ7"/>